<reference evidence="2" key="1">
    <citation type="submission" date="2022-11" db="UniProtKB">
        <authorList>
            <consortium name="EnsemblMetazoa"/>
        </authorList>
    </citation>
    <scope>IDENTIFICATION</scope>
</reference>
<accession>A0A913WT34</accession>
<evidence type="ECO:0000313" key="3">
    <source>
        <dbReference type="Proteomes" id="UP000887567"/>
    </source>
</evidence>
<sequence>MPPKRSKASIDTEKVASSLFKTIHVPERTSIKAFVEKNKLEFAAGRGFYQLNKPETIQFHKEIVVRRKSDGAFVTGDELRPILGISKETTKFKMDKEKLEDFDVFIQSTSYNRILLPDTDFLYDTGKESDAASAKPKATPAAASTATKTRGKGKRKAKEPEEETAKEEIPKPSPSKKSKPEASSSAASSAEVSSDVKEIVFSFDTTGSMYPCLTQVRNKIEQTANRLLTEVKGMRIAIFAHGDYQDKRATYDTTWLDFTTDKKKIAKFVKNVSSTCGYDSDECYELVLRQVQTELSWTPGSQRALVMIGDCCPHPPNYPLNTLKINWKNEAKKLYEELGVRIYSIQCLGYSGANTFYKQLAELTCGWHLKLDQFSTIVDFLTAICYREQGIESLQTFEDEVRGRGSGMNRSLHKLFDTLSGRTTTYEAASEGHADFIPVDPSRFQILDVEERCDIKSFVQNHSLIFKTGKGFYEFTKPEKISHKKEVVIVLKSTGDMYTGQEVCDMIGVKGDGKIKVPSDFEKWRIFVQSTSYNRVLMPGTGFLYEVDTDH</sequence>
<dbReference type="AlphaFoldDB" id="A0A913WT34"/>
<proteinExistence type="predicted"/>
<evidence type="ECO:0000313" key="2">
    <source>
        <dbReference type="EnsemblMetazoa" id="XP_020893701.1"/>
    </source>
</evidence>
<dbReference type="SUPFAM" id="SSF53300">
    <property type="entry name" value="vWA-like"/>
    <property type="match status" value="1"/>
</dbReference>
<dbReference type="CDD" id="cd00198">
    <property type="entry name" value="vWFA"/>
    <property type="match status" value="1"/>
</dbReference>
<evidence type="ECO:0000256" key="1">
    <source>
        <dbReference type="SAM" id="MobiDB-lite"/>
    </source>
</evidence>
<dbReference type="Proteomes" id="UP000887567">
    <property type="component" value="Unplaced"/>
</dbReference>
<dbReference type="PANTHER" id="PTHR47824">
    <property type="entry name" value="UBIQUITIN-LIKE DOMAIN-CONTAINING PROTEIN"/>
    <property type="match status" value="1"/>
</dbReference>
<dbReference type="Gene3D" id="3.40.50.410">
    <property type="entry name" value="von Willebrand factor, type A domain"/>
    <property type="match status" value="1"/>
</dbReference>
<feature type="compositionally biased region" description="Low complexity" evidence="1">
    <location>
        <begin position="181"/>
        <end position="190"/>
    </location>
</feature>
<dbReference type="OMA" id="GMRIAIF"/>
<dbReference type="KEGG" id="epa:110232824"/>
<dbReference type="GeneID" id="110232824"/>
<dbReference type="InterPro" id="IPR036465">
    <property type="entry name" value="vWFA_dom_sf"/>
</dbReference>
<dbReference type="RefSeq" id="XP_020893701.1">
    <property type="nucleotide sequence ID" value="XM_021038042.1"/>
</dbReference>
<evidence type="ECO:0008006" key="4">
    <source>
        <dbReference type="Google" id="ProtNLM"/>
    </source>
</evidence>
<feature type="compositionally biased region" description="Low complexity" evidence="1">
    <location>
        <begin position="131"/>
        <end position="148"/>
    </location>
</feature>
<dbReference type="OrthoDB" id="20889at2759"/>
<organism evidence="2 3">
    <name type="scientific">Exaiptasia diaphana</name>
    <name type="common">Tropical sea anemone</name>
    <name type="synonym">Aiptasia pulchella</name>
    <dbReference type="NCBI Taxonomy" id="2652724"/>
    <lineage>
        <taxon>Eukaryota</taxon>
        <taxon>Metazoa</taxon>
        <taxon>Cnidaria</taxon>
        <taxon>Anthozoa</taxon>
        <taxon>Hexacorallia</taxon>
        <taxon>Actiniaria</taxon>
        <taxon>Aiptasiidae</taxon>
        <taxon>Exaiptasia</taxon>
    </lineage>
</organism>
<dbReference type="PANTHER" id="PTHR47824:SF3">
    <property type="entry name" value="UBIQUITIN-LIKE DOMAIN-CONTAINING PROTEIN"/>
    <property type="match status" value="1"/>
</dbReference>
<protein>
    <recommendedName>
        <fullName evidence="4">VWFA domain-containing protein</fullName>
    </recommendedName>
</protein>
<feature type="region of interest" description="Disordered" evidence="1">
    <location>
        <begin position="130"/>
        <end position="190"/>
    </location>
</feature>
<keyword evidence="3" id="KW-1185">Reference proteome</keyword>
<dbReference type="EnsemblMetazoa" id="XM_021038042.1">
    <property type="protein sequence ID" value="XP_020893701.1"/>
    <property type="gene ID" value="LOC110232824"/>
</dbReference>
<name>A0A913WT34_EXADI</name>